<name>A0A0W0GDX5_MONRR</name>
<dbReference type="AlphaFoldDB" id="A0A0W0GDX5"/>
<accession>A0A0W0GDX5</accession>
<comment type="caution">
    <text evidence="1">The sequence shown here is derived from an EMBL/GenBank/DDBJ whole genome shotgun (WGS) entry which is preliminary data.</text>
</comment>
<dbReference type="Proteomes" id="UP000054988">
    <property type="component" value="Unassembled WGS sequence"/>
</dbReference>
<reference evidence="1 2" key="1">
    <citation type="submission" date="2015-12" db="EMBL/GenBank/DDBJ databases">
        <title>Draft genome sequence of Moniliophthora roreri, the causal agent of frosty pod rot of cacao.</title>
        <authorList>
            <person name="Aime M.C."/>
            <person name="Diaz-Valderrama J.R."/>
            <person name="Kijpornyongpan T."/>
            <person name="Phillips-Mora W."/>
        </authorList>
    </citation>
    <scope>NUCLEOTIDE SEQUENCE [LARGE SCALE GENOMIC DNA]</scope>
    <source>
        <strain evidence="1 2">MCA 2952</strain>
    </source>
</reference>
<evidence type="ECO:0000313" key="2">
    <source>
        <dbReference type="Proteomes" id="UP000054988"/>
    </source>
</evidence>
<dbReference type="EMBL" id="LATX01000263">
    <property type="protein sequence ID" value="KTB46769.1"/>
    <property type="molecule type" value="Genomic_DNA"/>
</dbReference>
<organism evidence="1 2">
    <name type="scientific">Moniliophthora roreri</name>
    <name type="common">Frosty pod rot fungus</name>
    <name type="synonym">Monilia roreri</name>
    <dbReference type="NCBI Taxonomy" id="221103"/>
    <lineage>
        <taxon>Eukaryota</taxon>
        <taxon>Fungi</taxon>
        <taxon>Dikarya</taxon>
        <taxon>Basidiomycota</taxon>
        <taxon>Agaricomycotina</taxon>
        <taxon>Agaricomycetes</taxon>
        <taxon>Agaricomycetidae</taxon>
        <taxon>Agaricales</taxon>
        <taxon>Marasmiineae</taxon>
        <taxon>Marasmiaceae</taxon>
        <taxon>Moniliophthora</taxon>
    </lineage>
</organism>
<sequence>MAYRCHVSLLYDIIYFVANDRFFFTTNLAFLSYVEVNMYDLIPSEPFKFKILT</sequence>
<protein>
    <submittedName>
        <fullName evidence="1">Uncharacterized protein</fullName>
    </submittedName>
</protein>
<evidence type="ECO:0000313" key="1">
    <source>
        <dbReference type="EMBL" id="KTB46769.1"/>
    </source>
</evidence>
<proteinExistence type="predicted"/>
<gene>
    <name evidence="1" type="ORF">WG66_654</name>
</gene>